<dbReference type="AlphaFoldDB" id="A0A9C6XBN8"/>
<feature type="domain" description="C2H2-type" evidence="3">
    <location>
        <begin position="627"/>
        <end position="648"/>
    </location>
</feature>
<dbReference type="KEGG" id="foc:127752143"/>
<sequence length="733" mass="80663">MSASSSAETPSPTCSPPASGTSGPVCAANRREEESVDDPEEANSIAAPARVYSTPQQDKLQQNIVLLKNQLTSLVALDQSDLAPVGTRKELKRLRTQISEEENKLKIAQRDAQRKRREREKKRTALNEALASDPTLRKKLKIRGQTGRPRVEVDQPLLLQTIVKMAQAHGGADARRRSESMQLCRTLDDLVAELRLAGFNISRSATYLRLLPRRANAGDGPRHITTVPVKLVKAQTSEHRRHIDTEFALASVRQVECVVSVLGPAQAFFMSQDDKARVPLGITAANKQAPLIMHMDYRVTLSDHDFVVAPAHKLIPSVYAACKIKQGAIGSEGAVTYSGPTYVAIRSGKHSSSTAASHATDFNTIYGLAEFREFVRNKHGDTKPVVAISVDGGPDEAPRHRAVLAEAARHFKNMDLDALFVVANAPGRSAYNRVERRMAPLSKELSGLVLPHDFFGSHLDASKKTTDTSLEQANFGAAATILGDVWSDLVIDGHPVVAEYVPNPAPADEGGDAEDQHADEEETAKAEWLADHVRQSQYLLQIVKCKNTSCCSPLRSNLATILPNRFLPPPVKVTQDAEGMLTVPEPTSTEGNFPNLYALSALNIPNKPTVYDTFCPSVQSELVPRTCEHCGLYFPSQTAKNEHIKIMHSRAFIKENPAARIRPYKVLSTRVTMQQREYLCQFQDSTSDDVTWLDEDDLDVETVHFEEVPIPSTEIPVVSNVVEWMASPFAEDQ</sequence>
<feature type="compositionally biased region" description="Low complexity" evidence="2">
    <location>
        <begin position="1"/>
        <end position="24"/>
    </location>
</feature>
<feature type="region of interest" description="Disordered" evidence="2">
    <location>
        <begin position="502"/>
        <end position="524"/>
    </location>
</feature>
<evidence type="ECO:0000256" key="2">
    <source>
        <dbReference type="SAM" id="MobiDB-lite"/>
    </source>
</evidence>
<reference evidence="5" key="1">
    <citation type="submission" date="2025-08" db="UniProtKB">
        <authorList>
            <consortium name="RefSeq"/>
        </authorList>
    </citation>
    <scope>IDENTIFICATION</scope>
    <source>
        <tissue evidence="5">Whole organism</tissue>
    </source>
</reference>
<dbReference type="RefSeq" id="XP_052132755.1">
    <property type="nucleotide sequence ID" value="XM_052276795.1"/>
</dbReference>
<organism evidence="4 5">
    <name type="scientific">Frankliniella occidentalis</name>
    <name type="common">Western flower thrips</name>
    <name type="synonym">Euthrips occidentalis</name>
    <dbReference type="NCBI Taxonomy" id="133901"/>
    <lineage>
        <taxon>Eukaryota</taxon>
        <taxon>Metazoa</taxon>
        <taxon>Ecdysozoa</taxon>
        <taxon>Arthropoda</taxon>
        <taxon>Hexapoda</taxon>
        <taxon>Insecta</taxon>
        <taxon>Pterygota</taxon>
        <taxon>Neoptera</taxon>
        <taxon>Paraneoptera</taxon>
        <taxon>Thysanoptera</taxon>
        <taxon>Terebrantia</taxon>
        <taxon>Thripoidea</taxon>
        <taxon>Thripidae</taxon>
        <taxon>Frankliniella</taxon>
    </lineage>
</organism>
<dbReference type="PROSITE" id="PS00028">
    <property type="entry name" value="ZINC_FINGER_C2H2_1"/>
    <property type="match status" value="1"/>
</dbReference>
<dbReference type="Proteomes" id="UP000504606">
    <property type="component" value="Unplaced"/>
</dbReference>
<protein>
    <submittedName>
        <fullName evidence="5">Uncharacterized protein LOC127752143</fullName>
    </submittedName>
</protein>
<evidence type="ECO:0000313" key="5">
    <source>
        <dbReference type="RefSeq" id="XP_052132755.1"/>
    </source>
</evidence>
<feature type="coiled-coil region" evidence="1">
    <location>
        <begin position="91"/>
        <end position="125"/>
    </location>
</feature>
<evidence type="ECO:0000259" key="3">
    <source>
        <dbReference type="PROSITE" id="PS00028"/>
    </source>
</evidence>
<dbReference type="OrthoDB" id="2433005at2759"/>
<evidence type="ECO:0000313" key="4">
    <source>
        <dbReference type="Proteomes" id="UP000504606"/>
    </source>
</evidence>
<keyword evidence="4" id="KW-1185">Reference proteome</keyword>
<keyword evidence="1" id="KW-0175">Coiled coil</keyword>
<proteinExistence type="predicted"/>
<dbReference type="PANTHER" id="PTHR46954:SF1">
    <property type="entry name" value="C2H2-TYPE DOMAIN-CONTAINING PROTEIN"/>
    <property type="match status" value="1"/>
</dbReference>
<evidence type="ECO:0000256" key="1">
    <source>
        <dbReference type="SAM" id="Coils"/>
    </source>
</evidence>
<accession>A0A9C6XBN8</accession>
<name>A0A9C6XBN8_FRAOC</name>
<dbReference type="PANTHER" id="PTHR46954">
    <property type="entry name" value="C2H2-TYPE DOMAIN-CONTAINING PROTEIN"/>
    <property type="match status" value="1"/>
</dbReference>
<feature type="compositionally biased region" description="Acidic residues" evidence="2">
    <location>
        <begin position="509"/>
        <end position="522"/>
    </location>
</feature>
<dbReference type="GeneID" id="127752143"/>
<feature type="region of interest" description="Disordered" evidence="2">
    <location>
        <begin position="1"/>
        <end position="55"/>
    </location>
</feature>
<dbReference type="InterPro" id="IPR013087">
    <property type="entry name" value="Znf_C2H2_type"/>
</dbReference>
<gene>
    <name evidence="5" type="primary">LOC127752143</name>
</gene>